<keyword evidence="6 8" id="KW-0862">Zinc</keyword>
<dbReference type="InterPro" id="IPR028077">
    <property type="entry name" value="UAE_UbL_dom"/>
</dbReference>
<dbReference type="InterPro" id="IPR019572">
    <property type="entry name" value="UBA_E1_SCCH"/>
</dbReference>
<evidence type="ECO:0000256" key="10">
    <source>
        <dbReference type="PIRSR" id="PIRSR039133-2"/>
    </source>
</evidence>
<evidence type="ECO:0000256" key="5">
    <source>
        <dbReference type="ARBA" id="ARBA00022786"/>
    </source>
</evidence>
<feature type="domain" description="THIF-type NAD/FAD binding fold" evidence="13">
    <location>
        <begin position="10"/>
        <end position="404"/>
    </location>
</feature>
<evidence type="ECO:0000259" key="15">
    <source>
        <dbReference type="Pfam" id="PF14732"/>
    </source>
</evidence>
<proteinExistence type="inferred from homology"/>
<keyword evidence="3 8" id="KW-0479">Metal-binding</keyword>
<feature type="domain" description="Ubiquitin/SUMO-activating enzyme ubiquitin-like" evidence="15">
    <location>
        <begin position="449"/>
        <end position="531"/>
    </location>
</feature>
<dbReference type="GO" id="GO:0016925">
    <property type="term" value="P:protein sumoylation"/>
    <property type="evidence" value="ECO:0007669"/>
    <property type="project" value="UniProtKB-UniRule"/>
</dbReference>
<sequence>MAGVLSSSVLSVLEKSQILLVGAGGIGCEVLKCLVQSGFKNIEVIDMDTIDVSNLNRQFLFRKEHVGKPKSEVAKDSILQHYPDVFIKAHFRSIIDSDLGVSWFKQFALVINALDNVAARVHVNRMCLAAEIPLLESGTHGYEGQAELIIKGLTKCYECEPKEKPRTFPSCTIRNTPSEPIHCIVWSKNLFNQLFGEEDQLGEDSVSPDTADPEASGGAANAALATNAGDGLITRKSTREWAKECNYDPPKLFHKFFHEDIQYLLSLHDLWNKRKPPKPLKFEDVSALDEQVTSNENDICLKDQRLWSLRENVDVFCESLKKLREKFISVQDTEKFLIWDKDDKNAMDFVTSCSNIRSFIFDIARKSRYDIKSMAGNIIPAIATANAMVASLVVFQAVNVLSGNVKACRTVYVRREPNHKGEILAPERDLLPPKPTCFICSSNPEVTLSVDVKKLTLKQFDEDVLKKSLNVIEPEVTLSETSKIILTSEDEYEDEYLNRPLSEFGVKEGTLVYVDDFLQTCKFYIKITERNVEGEREASLFEVIRHADIKATQDKDPKEAATNGHADGELNEDDDVVMVENGDDNDLQTCRKRKSEVIDGVPDKKVKIL</sequence>
<feature type="active site" description="Glycyl thioester intermediate" evidence="9">
    <location>
        <position position="171"/>
    </location>
</feature>
<feature type="binding site" evidence="10">
    <location>
        <position position="70"/>
    </location>
    <ligand>
        <name>ATP</name>
        <dbReference type="ChEBI" id="CHEBI:30616"/>
    </ligand>
</feature>
<evidence type="ECO:0000259" key="14">
    <source>
        <dbReference type="Pfam" id="PF10585"/>
    </source>
</evidence>
<dbReference type="GO" id="GO:0019948">
    <property type="term" value="F:SUMO activating enzyme activity"/>
    <property type="evidence" value="ECO:0007669"/>
    <property type="project" value="UniProtKB-UniRule"/>
</dbReference>
<comment type="pathway">
    <text evidence="1 8">Protein modification; protein sumoylation.</text>
</comment>
<reference evidence="16 17" key="1">
    <citation type="submission" date="2024-03" db="EMBL/GenBank/DDBJ databases">
        <title>Adaptation during the transition from Ophiocordyceps entomopathogen to insect associate is accompanied by gene loss and intensified selection.</title>
        <authorList>
            <person name="Ward C.M."/>
            <person name="Onetto C.A."/>
            <person name="Borneman A.R."/>
        </authorList>
    </citation>
    <scope>NUCLEOTIDE SEQUENCE [LARGE SCALE GENOMIC DNA]</scope>
    <source>
        <strain evidence="16">AWRI1</strain>
        <tissue evidence="16">Single Adult Female</tissue>
    </source>
</reference>
<keyword evidence="4 8" id="KW-0547">Nucleotide-binding</keyword>
<dbReference type="GO" id="GO:0031510">
    <property type="term" value="C:SUMO activating enzyme complex"/>
    <property type="evidence" value="ECO:0007669"/>
    <property type="project" value="UniProtKB-UniRule"/>
</dbReference>
<feature type="binding site" evidence="11">
    <location>
        <position position="437"/>
    </location>
    <ligand>
        <name>Zn(2+)</name>
        <dbReference type="ChEBI" id="CHEBI:29105"/>
    </ligand>
</feature>
<evidence type="ECO:0000256" key="9">
    <source>
        <dbReference type="PIRSR" id="PIRSR039133-1"/>
    </source>
</evidence>
<feature type="binding site" evidence="10">
    <location>
        <begin position="93"/>
        <end position="94"/>
    </location>
    <ligand>
        <name>ATP</name>
        <dbReference type="ChEBI" id="CHEBI:30616"/>
    </ligand>
</feature>
<dbReference type="InterPro" id="IPR023318">
    <property type="entry name" value="Ub_act_enz_dom_a_sf"/>
</dbReference>
<evidence type="ECO:0000256" key="7">
    <source>
        <dbReference type="ARBA" id="ARBA00022840"/>
    </source>
</evidence>
<dbReference type="InterPro" id="IPR045886">
    <property type="entry name" value="ThiF/MoeB/HesA"/>
</dbReference>
<feature type="domain" description="Ubiquitin-activating enzyme SCCH" evidence="14">
    <location>
        <begin position="310"/>
        <end position="372"/>
    </location>
</feature>
<evidence type="ECO:0000256" key="2">
    <source>
        <dbReference type="ARBA" id="ARBA00005673"/>
    </source>
</evidence>
<dbReference type="GO" id="GO:0005524">
    <property type="term" value="F:ATP binding"/>
    <property type="evidence" value="ECO:0007669"/>
    <property type="project" value="UniProtKB-UniRule"/>
</dbReference>
<feature type="region of interest" description="Disordered" evidence="12">
    <location>
        <begin position="552"/>
        <end position="575"/>
    </location>
</feature>
<dbReference type="Gene3D" id="1.10.10.520">
    <property type="entry name" value="Ubiquitin activating enzymes (Uba3). Chain: B, domain 2"/>
    <property type="match status" value="1"/>
</dbReference>
<dbReference type="InterPro" id="IPR000594">
    <property type="entry name" value="ThiF_NAD_FAD-bd"/>
</dbReference>
<dbReference type="Proteomes" id="UP001367676">
    <property type="component" value="Unassembled WGS sequence"/>
</dbReference>
<dbReference type="InterPro" id="IPR042449">
    <property type="entry name" value="Ub-E1_IAD_1"/>
</dbReference>
<dbReference type="SUPFAM" id="SSF69572">
    <property type="entry name" value="Activating enzymes of the ubiquitin-like proteins"/>
    <property type="match status" value="1"/>
</dbReference>
<dbReference type="GO" id="GO:0005737">
    <property type="term" value="C:cytoplasm"/>
    <property type="evidence" value="ECO:0007669"/>
    <property type="project" value="TreeGrafter"/>
</dbReference>
<protein>
    <recommendedName>
        <fullName evidence="8">SUMO-activating enzyme subunit</fullName>
    </recommendedName>
</protein>
<dbReference type="EMBL" id="JBBCAQ010000033">
    <property type="protein sequence ID" value="KAK7582530.1"/>
    <property type="molecule type" value="Genomic_DNA"/>
</dbReference>
<feature type="binding site" evidence="11">
    <location>
        <position position="156"/>
    </location>
    <ligand>
        <name>Zn(2+)</name>
        <dbReference type="ChEBI" id="CHEBI:29105"/>
    </ligand>
</feature>
<comment type="subunit">
    <text evidence="8">Heterodimer.</text>
</comment>
<feature type="binding site" evidence="10">
    <location>
        <begin position="54"/>
        <end position="57"/>
    </location>
    <ligand>
        <name>ATP</name>
        <dbReference type="ChEBI" id="CHEBI:30616"/>
    </ligand>
</feature>
<keyword evidence="7 8" id="KW-0067">ATP-binding</keyword>
<evidence type="ECO:0000313" key="17">
    <source>
        <dbReference type="Proteomes" id="UP001367676"/>
    </source>
</evidence>
<name>A0AAN9TQ16_9HEMI</name>
<dbReference type="PANTHER" id="PTHR10953">
    <property type="entry name" value="UBIQUITIN-ACTIVATING ENZYME E1"/>
    <property type="match status" value="1"/>
</dbReference>
<keyword evidence="17" id="KW-1185">Reference proteome</keyword>
<dbReference type="Pfam" id="PF10585">
    <property type="entry name" value="UBA_E1_SCCH"/>
    <property type="match status" value="1"/>
</dbReference>
<evidence type="ECO:0000256" key="1">
    <source>
        <dbReference type="ARBA" id="ARBA00004718"/>
    </source>
</evidence>
<dbReference type="InterPro" id="IPR035985">
    <property type="entry name" value="Ubiquitin-activating_enz"/>
</dbReference>
<keyword evidence="5 8" id="KW-0833">Ubl conjugation pathway</keyword>
<gene>
    <name evidence="16" type="ORF">V9T40_013975</name>
</gene>
<dbReference type="Pfam" id="PF14732">
    <property type="entry name" value="UAE_UbL"/>
    <property type="match status" value="1"/>
</dbReference>
<dbReference type="PIRSF" id="PIRSF039133">
    <property type="entry name" value="SUMO_E1B"/>
    <property type="match status" value="1"/>
</dbReference>
<feature type="binding site" evidence="11">
    <location>
        <position position="440"/>
    </location>
    <ligand>
        <name>Zn(2+)</name>
        <dbReference type="ChEBI" id="CHEBI:29105"/>
    </ligand>
</feature>
<evidence type="ECO:0000256" key="6">
    <source>
        <dbReference type="ARBA" id="ARBA00022833"/>
    </source>
</evidence>
<dbReference type="AlphaFoldDB" id="A0AAN9TQ16"/>
<comment type="similarity">
    <text evidence="2 8">Belongs to the ubiquitin-activating E1 family.</text>
</comment>
<dbReference type="PANTHER" id="PTHR10953:SF5">
    <property type="entry name" value="SUMO-ACTIVATING ENZYME SUBUNIT 2"/>
    <property type="match status" value="1"/>
</dbReference>
<feature type="binding site" evidence="10">
    <location>
        <begin position="115"/>
        <end position="120"/>
    </location>
    <ligand>
        <name>ATP</name>
        <dbReference type="ChEBI" id="CHEBI:30616"/>
    </ligand>
</feature>
<organism evidence="16 17">
    <name type="scientific">Parthenolecanium corni</name>
    <dbReference type="NCBI Taxonomy" id="536013"/>
    <lineage>
        <taxon>Eukaryota</taxon>
        <taxon>Metazoa</taxon>
        <taxon>Ecdysozoa</taxon>
        <taxon>Arthropoda</taxon>
        <taxon>Hexapoda</taxon>
        <taxon>Insecta</taxon>
        <taxon>Pterygota</taxon>
        <taxon>Neoptera</taxon>
        <taxon>Paraneoptera</taxon>
        <taxon>Hemiptera</taxon>
        <taxon>Sternorrhyncha</taxon>
        <taxon>Coccoidea</taxon>
        <taxon>Coccidae</taxon>
        <taxon>Parthenolecanium</taxon>
    </lineage>
</organism>
<dbReference type="Pfam" id="PF00899">
    <property type="entry name" value="ThiF"/>
    <property type="match status" value="1"/>
</dbReference>
<comment type="caution">
    <text evidence="16">The sequence shown here is derived from an EMBL/GenBank/DDBJ whole genome shotgun (WGS) entry which is preliminary data.</text>
</comment>
<dbReference type="GO" id="GO:0046872">
    <property type="term" value="F:metal ion binding"/>
    <property type="evidence" value="ECO:0007669"/>
    <property type="project" value="UniProtKB-KW"/>
</dbReference>
<dbReference type="Gene3D" id="3.10.290.20">
    <property type="entry name" value="Ubiquitin-like 2 activating enzyme e1b. Chain: B, domain 3"/>
    <property type="match status" value="1"/>
</dbReference>
<dbReference type="Gene3D" id="3.50.50.80">
    <property type="entry name" value="Ubiquitin-activating enzyme E1, inactive adenylation domain, subdomain 1"/>
    <property type="match status" value="1"/>
</dbReference>
<evidence type="ECO:0000256" key="4">
    <source>
        <dbReference type="ARBA" id="ARBA00022741"/>
    </source>
</evidence>
<evidence type="ECO:0000256" key="11">
    <source>
        <dbReference type="PIRSR" id="PIRSR039133-3"/>
    </source>
</evidence>
<feature type="binding site" evidence="10">
    <location>
        <begin position="22"/>
        <end position="27"/>
    </location>
    <ligand>
        <name>ATP</name>
        <dbReference type="ChEBI" id="CHEBI:30616"/>
    </ligand>
</feature>
<dbReference type="InterPro" id="IPR030661">
    <property type="entry name" value="Uba2"/>
</dbReference>
<dbReference type="FunFam" id="3.50.50.80:FF:000002">
    <property type="entry name" value="SUMO-activating enzyme subunit 2"/>
    <property type="match status" value="1"/>
</dbReference>
<evidence type="ECO:0000256" key="12">
    <source>
        <dbReference type="SAM" id="MobiDB-lite"/>
    </source>
</evidence>
<feature type="binding site" evidence="11">
    <location>
        <position position="159"/>
    </location>
    <ligand>
        <name>Zn(2+)</name>
        <dbReference type="ChEBI" id="CHEBI:29105"/>
    </ligand>
</feature>
<feature type="binding site" evidence="10">
    <location>
        <position position="46"/>
    </location>
    <ligand>
        <name>ATP</name>
        <dbReference type="ChEBI" id="CHEBI:30616"/>
    </ligand>
</feature>
<accession>A0AAN9TQ16</accession>
<evidence type="ECO:0000313" key="16">
    <source>
        <dbReference type="EMBL" id="KAK7582530.1"/>
    </source>
</evidence>
<evidence type="ECO:0000259" key="13">
    <source>
        <dbReference type="Pfam" id="PF00899"/>
    </source>
</evidence>
<evidence type="ECO:0000256" key="3">
    <source>
        <dbReference type="ARBA" id="ARBA00022723"/>
    </source>
</evidence>
<evidence type="ECO:0000256" key="8">
    <source>
        <dbReference type="PIRNR" id="PIRNR039133"/>
    </source>
</evidence>